<protein>
    <submittedName>
        <fullName evidence="2">ABC protein</fullName>
    </submittedName>
</protein>
<comment type="caution">
    <text evidence="2">The sequence shown here is derived from an EMBL/GenBank/DDBJ whole genome shotgun (WGS) entry which is preliminary data.</text>
</comment>
<dbReference type="EMBL" id="JAWWNJ010000024">
    <property type="protein sequence ID" value="KAK7031596.1"/>
    <property type="molecule type" value="Genomic_DNA"/>
</dbReference>
<proteinExistence type="predicted"/>
<dbReference type="AlphaFoldDB" id="A0AAW0BXG6"/>
<accession>A0AAW0BXG6</accession>
<sequence>MVSSVCSKCGTLLSSPATSSLDLSVDPGSRQYMLMHSNEPPGDSEKAFIRSNVSRADERMACVDEEISSLRQRLKQLEEERVCVDEYRTRNKAILLPLRWMPAELLAEIFLCTPKSHLPFLPYATDIPWVASHVSRGWRAVSLSTPSLWSPITIDYGRGYHPDSPLQLEAQIQRAHPLGLRIHFFGRMGPKPDHQIQMLELLLEHSSRWQELSICLTSKVASFLDALRDGIQISSLKRLWIEWDITDSPDGVISMDCFSSVASLTHVGLNNVLHLVKFDLPTNLTHYDVNGPWHMHTKLLKLTPFVVQAYIVLESDDNSPPGSVQSCIVLEHLQRLYTSSSEVLNCINAPNLIGLTFQIADSDSDAAVLTSVRTLVQHSACVLRRLCMIGLPRDNSTTLKILDELTAVTDLLIGVHSPDTLVRLESLVSSLTVSEVNCFTVVAPRIRSLSIGHNYHNSPIQYQDYFDMIQSRWDAENCDLAMATLALGTNSTPDSETFSALDAIRRQGFRFTFLKHLAALDEMDSWEYTSTWGFTAFFN</sequence>
<reference evidence="2 3" key="1">
    <citation type="journal article" date="2024" name="J Genomics">
        <title>Draft genome sequencing and assembly of Favolaschia claudopus CIRM-BRFM 2984 isolated from oak limbs.</title>
        <authorList>
            <person name="Navarro D."/>
            <person name="Drula E."/>
            <person name="Chaduli D."/>
            <person name="Cazenave R."/>
            <person name="Ahrendt S."/>
            <person name="Wang J."/>
            <person name="Lipzen A."/>
            <person name="Daum C."/>
            <person name="Barry K."/>
            <person name="Grigoriev I.V."/>
            <person name="Favel A."/>
            <person name="Rosso M.N."/>
            <person name="Martin F."/>
        </authorList>
    </citation>
    <scope>NUCLEOTIDE SEQUENCE [LARGE SCALE GENOMIC DNA]</scope>
    <source>
        <strain evidence="2 3">CIRM-BRFM 2984</strain>
    </source>
</reference>
<evidence type="ECO:0000313" key="2">
    <source>
        <dbReference type="EMBL" id="KAK7031596.1"/>
    </source>
</evidence>
<keyword evidence="1" id="KW-0175">Coiled coil</keyword>
<evidence type="ECO:0000313" key="3">
    <source>
        <dbReference type="Proteomes" id="UP001362999"/>
    </source>
</evidence>
<keyword evidence="3" id="KW-1185">Reference proteome</keyword>
<evidence type="ECO:0000256" key="1">
    <source>
        <dbReference type="SAM" id="Coils"/>
    </source>
</evidence>
<organism evidence="2 3">
    <name type="scientific">Favolaschia claudopus</name>
    <dbReference type="NCBI Taxonomy" id="2862362"/>
    <lineage>
        <taxon>Eukaryota</taxon>
        <taxon>Fungi</taxon>
        <taxon>Dikarya</taxon>
        <taxon>Basidiomycota</taxon>
        <taxon>Agaricomycotina</taxon>
        <taxon>Agaricomycetes</taxon>
        <taxon>Agaricomycetidae</taxon>
        <taxon>Agaricales</taxon>
        <taxon>Marasmiineae</taxon>
        <taxon>Mycenaceae</taxon>
        <taxon>Favolaschia</taxon>
    </lineage>
</organism>
<dbReference type="Proteomes" id="UP001362999">
    <property type="component" value="Unassembled WGS sequence"/>
</dbReference>
<gene>
    <name evidence="2" type="ORF">R3P38DRAFT_2924619</name>
</gene>
<name>A0AAW0BXG6_9AGAR</name>
<feature type="coiled-coil region" evidence="1">
    <location>
        <begin position="53"/>
        <end position="87"/>
    </location>
</feature>